<gene>
    <name evidence="1" type="ORF">KIW84_061439</name>
</gene>
<organism evidence="1 2">
    <name type="scientific">Pisum sativum</name>
    <name type="common">Garden pea</name>
    <name type="synonym">Lathyrus oleraceus</name>
    <dbReference type="NCBI Taxonomy" id="3888"/>
    <lineage>
        <taxon>Eukaryota</taxon>
        <taxon>Viridiplantae</taxon>
        <taxon>Streptophyta</taxon>
        <taxon>Embryophyta</taxon>
        <taxon>Tracheophyta</taxon>
        <taxon>Spermatophyta</taxon>
        <taxon>Magnoliopsida</taxon>
        <taxon>eudicotyledons</taxon>
        <taxon>Gunneridae</taxon>
        <taxon>Pentapetalae</taxon>
        <taxon>rosids</taxon>
        <taxon>fabids</taxon>
        <taxon>Fabales</taxon>
        <taxon>Fabaceae</taxon>
        <taxon>Papilionoideae</taxon>
        <taxon>50 kb inversion clade</taxon>
        <taxon>NPAAA clade</taxon>
        <taxon>Hologalegina</taxon>
        <taxon>IRL clade</taxon>
        <taxon>Fabeae</taxon>
        <taxon>Lathyrus</taxon>
    </lineage>
</organism>
<dbReference type="AlphaFoldDB" id="A0A9D5A2C8"/>
<dbReference type="Proteomes" id="UP001058974">
    <property type="component" value="Chromosome 6"/>
</dbReference>
<sequence>METRSDPSKLKHIFSRLATLALPSLKLEVFQVALPWVRNLGSFKLTFPLEERKKDLWNELIKIASTMDMGWIVGENFNDILHLNEKRGGLPTSLHRCTLFQNRINNCKLIDMGNFGFSFTLRGLLTHGGMCIYEKLDCVLCNDMWRNMYPKAHANVLHRLDFSDHHHVLLTLMDKEFRQVPKSFKFKCAWLVENSFKDMLKSAWNNHHSILNNLDSFKTIAFQWNLHNICSIRKEKLHLLCWLQEVQDFEIKKALFDMAAWKSPGPDGFPTGFYRNTWSHIGENLCTFIHQLCSKDIPMKVVNLTDICLIPKIDNPQRVSHFRPIALCILSIKFLLSSYDNIVLAQEILHSKNRSKQEIGSFSIKIDIAKAYDNIN</sequence>
<evidence type="ECO:0000313" key="1">
    <source>
        <dbReference type="EMBL" id="KAI5394822.1"/>
    </source>
</evidence>
<accession>A0A9D5A2C8</accession>
<comment type="caution">
    <text evidence="1">The sequence shown here is derived from an EMBL/GenBank/DDBJ whole genome shotgun (WGS) entry which is preliminary data.</text>
</comment>
<dbReference type="EMBL" id="JAMSHJ010000006">
    <property type="protein sequence ID" value="KAI5394822.1"/>
    <property type="molecule type" value="Genomic_DNA"/>
</dbReference>
<dbReference type="Gramene" id="Psat06G0143900-T1">
    <property type="protein sequence ID" value="KAI5394822.1"/>
    <property type="gene ID" value="KIW84_061439"/>
</dbReference>
<reference evidence="1 2" key="1">
    <citation type="journal article" date="2022" name="Nat. Genet.">
        <title>Improved pea reference genome and pan-genome highlight genomic features and evolutionary characteristics.</title>
        <authorList>
            <person name="Yang T."/>
            <person name="Liu R."/>
            <person name="Luo Y."/>
            <person name="Hu S."/>
            <person name="Wang D."/>
            <person name="Wang C."/>
            <person name="Pandey M.K."/>
            <person name="Ge S."/>
            <person name="Xu Q."/>
            <person name="Li N."/>
            <person name="Li G."/>
            <person name="Huang Y."/>
            <person name="Saxena R.K."/>
            <person name="Ji Y."/>
            <person name="Li M."/>
            <person name="Yan X."/>
            <person name="He Y."/>
            <person name="Liu Y."/>
            <person name="Wang X."/>
            <person name="Xiang C."/>
            <person name="Varshney R.K."/>
            <person name="Ding H."/>
            <person name="Gao S."/>
            <person name="Zong X."/>
        </authorList>
    </citation>
    <scope>NUCLEOTIDE SEQUENCE [LARGE SCALE GENOMIC DNA]</scope>
    <source>
        <strain evidence="1 2">cv. Zhongwan 6</strain>
    </source>
</reference>
<dbReference type="Gene3D" id="3.60.10.10">
    <property type="entry name" value="Endonuclease/exonuclease/phosphatase"/>
    <property type="match status" value="1"/>
</dbReference>
<keyword evidence="2" id="KW-1185">Reference proteome</keyword>
<protein>
    <recommendedName>
        <fullName evidence="3">Reverse transcriptase</fullName>
    </recommendedName>
</protein>
<dbReference type="InterPro" id="IPR036691">
    <property type="entry name" value="Endo/exonu/phosph_ase_sf"/>
</dbReference>
<dbReference type="PANTHER" id="PTHR33710:SF77">
    <property type="entry name" value="DNASE I-LIKE SUPERFAMILY PROTEIN"/>
    <property type="match status" value="1"/>
</dbReference>
<dbReference type="PANTHER" id="PTHR33710">
    <property type="entry name" value="BNAC02G09200D PROTEIN"/>
    <property type="match status" value="1"/>
</dbReference>
<name>A0A9D5A2C8_PEA</name>
<dbReference type="SUPFAM" id="SSF56219">
    <property type="entry name" value="DNase I-like"/>
    <property type="match status" value="1"/>
</dbReference>
<evidence type="ECO:0008006" key="3">
    <source>
        <dbReference type="Google" id="ProtNLM"/>
    </source>
</evidence>
<proteinExistence type="predicted"/>
<evidence type="ECO:0000313" key="2">
    <source>
        <dbReference type="Proteomes" id="UP001058974"/>
    </source>
</evidence>